<dbReference type="CDD" id="cd00488">
    <property type="entry name" value="PCD_DCoH"/>
    <property type="match status" value="1"/>
</dbReference>
<protein>
    <recommendedName>
        <fullName evidence="3">4a-hydroxytetrahydrobiopterin dehydratase</fullName>
        <ecNumber evidence="3">4.2.1.96</ecNumber>
    </recommendedName>
</protein>
<dbReference type="AlphaFoldDB" id="A0A511N3L5"/>
<evidence type="ECO:0000256" key="2">
    <source>
        <dbReference type="ARBA" id="ARBA00006472"/>
    </source>
</evidence>
<keyword evidence="4" id="KW-0456">Lyase</keyword>
<dbReference type="SUPFAM" id="SSF55248">
    <property type="entry name" value="PCD-like"/>
    <property type="match status" value="1"/>
</dbReference>
<proteinExistence type="inferred from homology"/>
<keyword evidence="6" id="KW-1185">Reference proteome</keyword>
<dbReference type="Pfam" id="PF01329">
    <property type="entry name" value="Pterin_4a"/>
    <property type="match status" value="1"/>
</dbReference>
<evidence type="ECO:0000256" key="1">
    <source>
        <dbReference type="ARBA" id="ARBA00001554"/>
    </source>
</evidence>
<dbReference type="EC" id="4.2.1.96" evidence="3"/>
<evidence type="ECO:0000256" key="3">
    <source>
        <dbReference type="ARBA" id="ARBA00013252"/>
    </source>
</evidence>
<dbReference type="GO" id="GO:0006729">
    <property type="term" value="P:tetrahydrobiopterin biosynthetic process"/>
    <property type="evidence" value="ECO:0007669"/>
    <property type="project" value="InterPro"/>
</dbReference>
<dbReference type="NCBIfam" id="NF002017">
    <property type="entry name" value="PRK00823.1-2"/>
    <property type="match status" value="1"/>
</dbReference>
<comment type="similarity">
    <text evidence="2">Belongs to the pterin-4-alpha-carbinolamine dehydratase family.</text>
</comment>
<dbReference type="InterPro" id="IPR001533">
    <property type="entry name" value="Pterin_deHydtase"/>
</dbReference>
<dbReference type="GO" id="GO:0008124">
    <property type="term" value="F:4-alpha-hydroxytetrahydrobiopterin dehydratase activity"/>
    <property type="evidence" value="ECO:0007669"/>
    <property type="project" value="UniProtKB-EC"/>
</dbReference>
<dbReference type="Gene3D" id="3.30.1360.20">
    <property type="entry name" value="Transcriptional coactivator/pterin dehydratase"/>
    <property type="match status" value="1"/>
</dbReference>
<dbReference type="Proteomes" id="UP000321306">
    <property type="component" value="Unassembled WGS sequence"/>
</dbReference>
<reference evidence="5 6" key="1">
    <citation type="submission" date="2019-07" db="EMBL/GenBank/DDBJ databases">
        <title>Whole genome shotgun sequence of Deinococcus cellulosilyticus NBRC 106333.</title>
        <authorList>
            <person name="Hosoyama A."/>
            <person name="Uohara A."/>
            <person name="Ohji S."/>
            <person name="Ichikawa N."/>
        </authorList>
    </citation>
    <scope>NUCLEOTIDE SEQUENCE [LARGE SCALE GENOMIC DNA]</scope>
    <source>
        <strain evidence="5 6">NBRC 106333</strain>
    </source>
</reference>
<comment type="catalytic activity">
    <reaction evidence="1">
        <text>(4aS,6R)-4a-hydroxy-L-erythro-5,6,7,8-tetrahydrobiopterin = (6R)-L-erythro-6,7-dihydrobiopterin + H2O</text>
        <dbReference type="Rhea" id="RHEA:11920"/>
        <dbReference type="ChEBI" id="CHEBI:15377"/>
        <dbReference type="ChEBI" id="CHEBI:15642"/>
        <dbReference type="ChEBI" id="CHEBI:43120"/>
        <dbReference type="EC" id="4.2.1.96"/>
    </reaction>
</comment>
<accession>A0A511N3L5</accession>
<dbReference type="PANTHER" id="PTHR12599">
    <property type="entry name" value="PTERIN-4-ALPHA-CARBINOLAMINE DEHYDRATASE"/>
    <property type="match status" value="1"/>
</dbReference>
<evidence type="ECO:0000313" key="5">
    <source>
        <dbReference type="EMBL" id="GEM47464.1"/>
    </source>
</evidence>
<dbReference type="PANTHER" id="PTHR12599:SF0">
    <property type="entry name" value="PTERIN-4-ALPHA-CARBINOLAMINE DEHYDRATASE"/>
    <property type="match status" value="1"/>
</dbReference>
<dbReference type="EMBL" id="BJXB01000013">
    <property type="protein sequence ID" value="GEM47464.1"/>
    <property type="molecule type" value="Genomic_DNA"/>
</dbReference>
<organism evidence="5 6">
    <name type="scientific">Deinococcus cellulosilyticus (strain DSM 18568 / NBRC 106333 / KACC 11606 / 5516J-15)</name>
    <dbReference type="NCBI Taxonomy" id="1223518"/>
    <lineage>
        <taxon>Bacteria</taxon>
        <taxon>Thermotogati</taxon>
        <taxon>Deinococcota</taxon>
        <taxon>Deinococci</taxon>
        <taxon>Deinococcales</taxon>
        <taxon>Deinococcaceae</taxon>
        <taxon>Deinococcus</taxon>
    </lineage>
</organism>
<sequence length="91" mass="9815">MKLSGNQLQAALQALSGWQGEDTGIAKEFTFQSYADGVAFAMKVALLAEKMNHHPDGLTIGWKKVRVVYVTHDAGGVTELDVEAARKVNAL</sequence>
<dbReference type="RefSeq" id="WP_146885727.1">
    <property type="nucleotide sequence ID" value="NZ_BJXB01000013.1"/>
</dbReference>
<dbReference type="InterPro" id="IPR036428">
    <property type="entry name" value="PCD_sf"/>
</dbReference>
<evidence type="ECO:0000313" key="6">
    <source>
        <dbReference type="Proteomes" id="UP000321306"/>
    </source>
</evidence>
<gene>
    <name evidence="5" type="ORF">DC3_30990</name>
</gene>
<name>A0A511N3L5_DEIC1</name>
<comment type="caution">
    <text evidence="5">The sequence shown here is derived from an EMBL/GenBank/DDBJ whole genome shotgun (WGS) entry which is preliminary data.</text>
</comment>
<dbReference type="OrthoDB" id="9800108at2"/>
<evidence type="ECO:0000256" key="4">
    <source>
        <dbReference type="ARBA" id="ARBA00023239"/>
    </source>
</evidence>